<organism evidence="1 2">
    <name type="scientific">Bradyrhizobium vignae</name>
    <dbReference type="NCBI Taxonomy" id="1549949"/>
    <lineage>
        <taxon>Bacteria</taxon>
        <taxon>Pseudomonadati</taxon>
        <taxon>Pseudomonadota</taxon>
        <taxon>Alphaproteobacteria</taxon>
        <taxon>Hyphomicrobiales</taxon>
        <taxon>Nitrobacteraceae</taxon>
        <taxon>Bradyrhizobium</taxon>
    </lineage>
</organism>
<accession>A0A2U3PX32</accession>
<dbReference type="EMBL" id="LS398110">
    <property type="protein sequence ID" value="SPP93721.1"/>
    <property type="molecule type" value="Genomic_DNA"/>
</dbReference>
<protein>
    <submittedName>
        <fullName evidence="1">Uncharacterized protein</fullName>
    </submittedName>
</protein>
<evidence type="ECO:0000313" key="1">
    <source>
        <dbReference type="EMBL" id="SPP93721.1"/>
    </source>
</evidence>
<reference evidence="1 2" key="1">
    <citation type="submission" date="2018-03" db="EMBL/GenBank/DDBJ databases">
        <authorList>
            <person name="Gully D."/>
        </authorList>
    </citation>
    <scope>NUCLEOTIDE SEQUENCE [LARGE SCALE GENOMIC DNA]</scope>
    <source>
        <strain evidence="1">ORS3257</strain>
    </source>
</reference>
<evidence type="ECO:0000313" key="2">
    <source>
        <dbReference type="Proteomes" id="UP000246085"/>
    </source>
</evidence>
<dbReference type="AlphaFoldDB" id="A0A2U3PX32"/>
<gene>
    <name evidence="1" type="ORF">BRAD3257_2652</name>
</gene>
<name>A0A2U3PX32_9BRAD</name>
<dbReference type="KEGG" id="bvz:BRAD3257_2652"/>
<sequence>MTVSCVAAAEIISTHPDFLNPAVTNLGDQWTDLCLKAAAHALP</sequence>
<dbReference type="Proteomes" id="UP000246085">
    <property type="component" value="Chromosome BRAD3257"/>
</dbReference>
<proteinExistence type="predicted"/>